<evidence type="ECO:0000256" key="2">
    <source>
        <dbReference type="SAM" id="MobiDB-lite"/>
    </source>
</evidence>
<comment type="subcellular location">
    <subcellularLocation>
        <location evidence="1">Nucleus</location>
    </subcellularLocation>
</comment>
<gene>
    <name evidence="1" type="primary">MED17</name>
    <name evidence="3" type="ORF">P8C59_009415</name>
</gene>
<dbReference type="GO" id="GO:0006357">
    <property type="term" value="P:regulation of transcription by RNA polymerase II"/>
    <property type="evidence" value="ECO:0007669"/>
    <property type="project" value="InterPro"/>
</dbReference>
<evidence type="ECO:0000256" key="1">
    <source>
        <dbReference type="RuleBase" id="RU364140"/>
    </source>
</evidence>
<feature type="region of interest" description="Disordered" evidence="2">
    <location>
        <begin position="1"/>
        <end position="21"/>
    </location>
</feature>
<dbReference type="Proteomes" id="UP001217918">
    <property type="component" value="Unassembled WGS sequence"/>
</dbReference>
<feature type="region of interest" description="Disordered" evidence="2">
    <location>
        <begin position="45"/>
        <end position="72"/>
    </location>
</feature>
<dbReference type="InterPro" id="IPR019313">
    <property type="entry name" value="Mediator_Med17"/>
</dbReference>
<comment type="function">
    <text evidence="1">Component of the Mediator complex, a coactivator involved in the regulated transcription of nearly all RNA polymerase II-dependent genes. Mediator functions as a bridge to convey information from gene-specific regulatory proteins to the basal RNA polymerase II transcription machinery. Mediator is recruited to promoters by direct interactions with regulatory proteins and serves as a scaffold for the assembly of a functional preinitiation complex with RNA polymerase II and the general transcription factors.</text>
</comment>
<dbReference type="GO" id="GO:0003712">
    <property type="term" value="F:transcription coregulator activity"/>
    <property type="evidence" value="ECO:0007669"/>
    <property type="project" value="InterPro"/>
</dbReference>
<comment type="subunit">
    <text evidence="1">Component of the Mediator complex.</text>
</comment>
<evidence type="ECO:0000313" key="4">
    <source>
        <dbReference type="Proteomes" id="UP001217918"/>
    </source>
</evidence>
<comment type="caution">
    <text evidence="3">The sequence shown here is derived from an EMBL/GenBank/DDBJ whole genome shotgun (WGS) entry which is preliminary data.</text>
</comment>
<keyword evidence="4" id="KW-1185">Reference proteome</keyword>
<sequence length="327" mass="35815">MSSSLALRAPPSAGRGPKNLGEFIARMQAQPGGFRAINQDELRARIAAKQRGDAEDEDEDTEDADDDADRKAPTIRELLGTRDEMFMNAEIAHQQGLFALDFISLLLSKQNPAFARETLSPGLRDLVGIGTLGTTILENPTTLMQERVAEFKEMEMGRRLLDLQSMASNLQAQEALSNPLLDLFPSLVPGEPSPAYAVIGQADAHYSQDNLVWYVENALPRALAARYMGMVQRQEATDSEPDDGWVLRIDRAGICNRETEQYGVSFNVVTNGGNTELQAVAILPQDGTTQTVEWSWTAEGGRQDQQPTLDEVVQKVLGSKLVPAQCA</sequence>
<name>A0AAD9IEC7_9PEZI</name>
<keyword evidence="1" id="KW-0539">Nucleus</keyword>
<feature type="compositionally biased region" description="Low complexity" evidence="2">
    <location>
        <begin position="1"/>
        <end position="13"/>
    </location>
</feature>
<feature type="compositionally biased region" description="Acidic residues" evidence="2">
    <location>
        <begin position="54"/>
        <end position="67"/>
    </location>
</feature>
<keyword evidence="1" id="KW-0805">Transcription regulation</keyword>
<reference evidence="3" key="1">
    <citation type="journal article" date="2023" name="Mol. Plant Microbe Interact.">
        <title>Elucidating the Obligate Nature and Biological Capacity of an Invasive Fungal Corn Pathogen.</title>
        <authorList>
            <person name="MacCready J.S."/>
            <person name="Roggenkamp E.M."/>
            <person name="Gdanetz K."/>
            <person name="Chilvers M.I."/>
        </authorList>
    </citation>
    <scope>NUCLEOTIDE SEQUENCE</scope>
    <source>
        <strain evidence="3">PM02</strain>
    </source>
</reference>
<dbReference type="GO" id="GO:0016592">
    <property type="term" value="C:mediator complex"/>
    <property type="evidence" value="ECO:0007669"/>
    <property type="project" value="InterPro"/>
</dbReference>
<evidence type="ECO:0000313" key="3">
    <source>
        <dbReference type="EMBL" id="KAK2075275.1"/>
    </source>
</evidence>
<accession>A0AAD9IEC7</accession>
<dbReference type="Pfam" id="PF10156">
    <property type="entry name" value="Med17"/>
    <property type="match status" value="1"/>
</dbReference>
<comment type="similarity">
    <text evidence="1">Belongs to the Mediator complex subunit 17 family.</text>
</comment>
<proteinExistence type="inferred from homology"/>
<dbReference type="EMBL" id="JAQQPM010000009">
    <property type="protein sequence ID" value="KAK2075275.1"/>
    <property type="molecule type" value="Genomic_DNA"/>
</dbReference>
<dbReference type="AlphaFoldDB" id="A0AAD9IEC7"/>
<keyword evidence="1" id="KW-0804">Transcription</keyword>
<keyword evidence="1" id="KW-0010">Activator</keyword>
<protein>
    <recommendedName>
        <fullName evidence="1">Mediator of RNA polymerase II transcription subunit 17</fullName>
    </recommendedName>
    <alternativeName>
        <fullName evidence="1">Mediator complex subunit 17</fullName>
    </alternativeName>
</protein>
<dbReference type="Gene3D" id="6.10.250.2620">
    <property type="match status" value="1"/>
</dbReference>
<organism evidence="3 4">
    <name type="scientific">Phyllachora maydis</name>
    <dbReference type="NCBI Taxonomy" id="1825666"/>
    <lineage>
        <taxon>Eukaryota</taxon>
        <taxon>Fungi</taxon>
        <taxon>Dikarya</taxon>
        <taxon>Ascomycota</taxon>
        <taxon>Pezizomycotina</taxon>
        <taxon>Sordariomycetes</taxon>
        <taxon>Sordariomycetidae</taxon>
        <taxon>Phyllachorales</taxon>
        <taxon>Phyllachoraceae</taxon>
        <taxon>Phyllachora</taxon>
    </lineage>
</organism>